<reference evidence="3 4" key="1">
    <citation type="submission" date="2019-10" db="EMBL/GenBank/DDBJ databases">
        <title>Assembly and Annotation for the nematode Trichostrongylus colubriformis.</title>
        <authorList>
            <person name="Martin J."/>
        </authorList>
    </citation>
    <scope>NUCLEOTIDE SEQUENCE [LARGE SCALE GENOMIC DNA]</scope>
    <source>
        <strain evidence="3">G859</strain>
        <tissue evidence="3">Whole worm</tissue>
    </source>
</reference>
<feature type="region of interest" description="Disordered" evidence="1">
    <location>
        <begin position="136"/>
        <end position="158"/>
    </location>
</feature>
<keyword evidence="2" id="KW-0732">Signal</keyword>
<dbReference type="EMBL" id="WIXE01005038">
    <property type="protein sequence ID" value="KAK5982506.1"/>
    <property type="molecule type" value="Genomic_DNA"/>
</dbReference>
<feature type="signal peptide" evidence="2">
    <location>
        <begin position="1"/>
        <end position="23"/>
    </location>
</feature>
<evidence type="ECO:0000313" key="3">
    <source>
        <dbReference type="EMBL" id="KAK5982506.1"/>
    </source>
</evidence>
<dbReference type="Proteomes" id="UP001331761">
    <property type="component" value="Unassembled WGS sequence"/>
</dbReference>
<evidence type="ECO:0000256" key="1">
    <source>
        <dbReference type="SAM" id="MobiDB-lite"/>
    </source>
</evidence>
<proteinExistence type="predicted"/>
<evidence type="ECO:0000313" key="4">
    <source>
        <dbReference type="Proteomes" id="UP001331761"/>
    </source>
</evidence>
<accession>A0AAN8FLU6</accession>
<dbReference type="AlphaFoldDB" id="A0AAN8FLU6"/>
<organism evidence="3 4">
    <name type="scientific">Trichostrongylus colubriformis</name>
    <name type="common">Black scour worm</name>
    <dbReference type="NCBI Taxonomy" id="6319"/>
    <lineage>
        <taxon>Eukaryota</taxon>
        <taxon>Metazoa</taxon>
        <taxon>Ecdysozoa</taxon>
        <taxon>Nematoda</taxon>
        <taxon>Chromadorea</taxon>
        <taxon>Rhabditida</taxon>
        <taxon>Rhabditina</taxon>
        <taxon>Rhabditomorpha</taxon>
        <taxon>Strongyloidea</taxon>
        <taxon>Trichostrongylidae</taxon>
        <taxon>Trichostrongylus</taxon>
    </lineage>
</organism>
<feature type="chain" id="PRO_5042856132" evidence="2">
    <location>
        <begin position="24"/>
        <end position="289"/>
    </location>
</feature>
<protein>
    <submittedName>
        <fullName evidence="3">Uncharacterized protein</fullName>
    </submittedName>
</protein>
<feature type="compositionally biased region" description="Polar residues" evidence="1">
    <location>
        <begin position="149"/>
        <end position="158"/>
    </location>
</feature>
<gene>
    <name evidence="3" type="ORF">GCK32_014415</name>
</gene>
<name>A0AAN8FLU6_TRICO</name>
<evidence type="ECO:0000256" key="2">
    <source>
        <dbReference type="SAM" id="SignalP"/>
    </source>
</evidence>
<keyword evidence="4" id="KW-1185">Reference proteome</keyword>
<feature type="non-terminal residue" evidence="3">
    <location>
        <position position="1"/>
    </location>
</feature>
<comment type="caution">
    <text evidence="3">The sequence shown here is derived from an EMBL/GenBank/DDBJ whole genome shotgun (WGS) entry which is preliminary data.</text>
</comment>
<sequence>NFIFKMTRRLWILVTYLIYAAKCDILETSGFHCKNAKSMRLDRSLHGSPHMTVPPFEFSITDGDGNAIEYYEPGETYRVLWTTDRDIGAVQFLLTVAAEDELYWERWRPRTGFIRPKWARDIPIVDSLFKIEVLPGPEEPTLSPDEEASTFSPDELSTSEPFDPKIFEEIEAAEEIAVKQIKSGEALIALSSAITPITVISDLSIASTSTTAASHDETTGYPETTTTKNNETVKNSKSTTIRAVELITGTPPSVQVTAQYITMLLLYRLNSDNQTPTVQVSLRSQDWKW</sequence>